<evidence type="ECO:0000313" key="1">
    <source>
        <dbReference type="EMBL" id="MCB5408453.1"/>
    </source>
</evidence>
<accession>A0ABS8CGD2</accession>
<evidence type="ECO:0000313" key="2">
    <source>
        <dbReference type="Proteomes" id="UP001198571"/>
    </source>
</evidence>
<dbReference type="Proteomes" id="UP001198571">
    <property type="component" value="Unassembled WGS sequence"/>
</dbReference>
<proteinExistence type="predicted"/>
<comment type="caution">
    <text evidence="1">The sequence shown here is derived from an EMBL/GenBank/DDBJ whole genome shotgun (WGS) entry which is preliminary data.</text>
</comment>
<keyword evidence="2" id="KW-1185">Reference proteome</keyword>
<dbReference type="RefSeq" id="WP_226933327.1">
    <property type="nucleotide sequence ID" value="NZ_JACDXX010000001.1"/>
</dbReference>
<dbReference type="EMBL" id="JACDXX010000001">
    <property type="protein sequence ID" value="MCB5408453.1"/>
    <property type="molecule type" value="Genomic_DNA"/>
</dbReference>
<organism evidence="1 2">
    <name type="scientific">Pseudogemmobacter faecipullorum</name>
    <dbReference type="NCBI Taxonomy" id="2755041"/>
    <lineage>
        <taxon>Bacteria</taxon>
        <taxon>Pseudomonadati</taxon>
        <taxon>Pseudomonadota</taxon>
        <taxon>Alphaproteobacteria</taxon>
        <taxon>Rhodobacterales</taxon>
        <taxon>Paracoccaceae</taxon>
        <taxon>Pseudogemmobacter</taxon>
    </lineage>
</organism>
<gene>
    <name evidence="1" type="ORF">H0485_00340</name>
</gene>
<reference evidence="1 2" key="1">
    <citation type="submission" date="2020-07" db="EMBL/GenBank/DDBJ databases">
        <title>Pseudogemmobacter sp. nov., isolated from poultry manure in Taiwan.</title>
        <authorList>
            <person name="Lin S.-Y."/>
            <person name="Tang Y.-S."/>
            <person name="Young C.-C."/>
        </authorList>
    </citation>
    <scope>NUCLEOTIDE SEQUENCE [LARGE SCALE GENOMIC DNA]</scope>
    <source>
        <strain evidence="1 2">CC-YST710</strain>
    </source>
</reference>
<protein>
    <submittedName>
        <fullName evidence="1">Uncharacterized protein</fullName>
    </submittedName>
</protein>
<name>A0ABS8CGD2_9RHOB</name>
<sequence length="402" mass="42787">MPGLKAIWQKLRREGLAGLGARLRYRRAPGLALGGVRPVQLPLRLRDGSGVLEQALRETRLAACFAAEGALLITDPDPQQGHAAAAALFTRPDYLTAFLSGQDAPLPGLMLLVPDAASLKLARAAGYHLDQVMLVAVNDGPAALGAGLLRWLVAAQALDPADLAPELFPELAALQPGAAFGQGLCLSLPESPERRAGFRALSLAGLRFFPGLRQGPGWQGAAQSYALIARGALARGAVPLTLCEDDLQPCPGFQQRLRAAEAVLAARPDWDVFSGLISDLAPGAKVSEVIALPGQKLVFLNFTTGMVFNICRESALQHLAAWSPGRGGIRENSIDTWLGQMPGLRVATTLPFLAGHNSEQRSTIFGFSNRRYDALIRHSEARLAQLVGDFEAQAGGPQRRDQ</sequence>